<dbReference type="PANTHER" id="PTHR46809:SF2">
    <property type="entry name" value="GH21273P"/>
    <property type="match status" value="1"/>
</dbReference>
<feature type="domain" description="MIR" evidence="4">
    <location>
        <begin position="28"/>
        <end position="82"/>
    </location>
</feature>
<evidence type="ECO:0000313" key="6">
    <source>
        <dbReference type="Proteomes" id="UP000193648"/>
    </source>
</evidence>
<sequence>MHIVLPGLAYLALFASATIAIPDIDEEFQKVTCGSSIKLTHEKSHFKLHSHQIPYGTGSGQQSITAVPGKDDTNSLWRVMAQLGHTCDRGEPVPCGSVVRLKHVNTKKFLHSHHHHSPMSGGLEVSAYEGQDDGDNWIVECTNKKEEFWMRESTIYLRHANTGTYLSSSTRHVYGNPIPGQQEVAAHRLQNQGEQNWSAQEGIYFAEKEL</sequence>
<dbReference type="Proteomes" id="UP000193648">
    <property type="component" value="Unassembled WGS sequence"/>
</dbReference>
<dbReference type="InterPro" id="IPR016093">
    <property type="entry name" value="MIR_motif"/>
</dbReference>
<organism evidence="5 6">
    <name type="scientific">Lobosporangium transversale</name>
    <dbReference type="NCBI Taxonomy" id="64571"/>
    <lineage>
        <taxon>Eukaryota</taxon>
        <taxon>Fungi</taxon>
        <taxon>Fungi incertae sedis</taxon>
        <taxon>Mucoromycota</taxon>
        <taxon>Mortierellomycotina</taxon>
        <taxon>Mortierellomycetes</taxon>
        <taxon>Mortierellales</taxon>
        <taxon>Mortierellaceae</taxon>
        <taxon>Lobosporangium</taxon>
    </lineage>
</organism>
<name>A0A1Y2GDE8_9FUNG</name>
<comment type="caution">
    <text evidence="5">The sequence shown here is derived from an EMBL/GenBank/DDBJ whole genome shotgun (WGS) entry which is preliminary data.</text>
</comment>
<dbReference type="InterPro" id="IPR036300">
    <property type="entry name" value="MIR_dom_sf"/>
</dbReference>
<dbReference type="Gene3D" id="2.80.10.50">
    <property type="match status" value="1"/>
</dbReference>
<proteinExistence type="predicted"/>
<dbReference type="CDD" id="cd23279">
    <property type="entry name" value="beta-trefoil_MIR_SDF2-like"/>
    <property type="match status" value="1"/>
</dbReference>
<dbReference type="EMBL" id="MCFF01000046">
    <property type="protein sequence ID" value="ORZ06347.1"/>
    <property type="molecule type" value="Genomic_DNA"/>
</dbReference>
<dbReference type="PROSITE" id="PS50919">
    <property type="entry name" value="MIR"/>
    <property type="match status" value="3"/>
</dbReference>
<feature type="chain" id="PRO_5012463433" evidence="3">
    <location>
        <begin position="21"/>
        <end position="210"/>
    </location>
</feature>
<dbReference type="RefSeq" id="XP_021877510.1">
    <property type="nucleotide sequence ID" value="XM_022025464.1"/>
</dbReference>
<accession>A0A1Y2GDE8</accession>
<protein>
    <submittedName>
        <fullName evidence="5">MIR motif-containing protein</fullName>
    </submittedName>
</protein>
<dbReference type="SMART" id="SM00472">
    <property type="entry name" value="MIR"/>
    <property type="match status" value="3"/>
</dbReference>
<dbReference type="AlphaFoldDB" id="A0A1Y2GDE8"/>
<feature type="domain" description="MIR" evidence="4">
    <location>
        <begin position="146"/>
        <end position="202"/>
    </location>
</feature>
<evidence type="ECO:0000256" key="3">
    <source>
        <dbReference type="SAM" id="SignalP"/>
    </source>
</evidence>
<dbReference type="PANTHER" id="PTHR46809">
    <property type="entry name" value="STROMAL CELL-DERIVED FACTOR 2-LIKE PROTEIN"/>
    <property type="match status" value="1"/>
</dbReference>
<keyword evidence="2" id="KW-0677">Repeat</keyword>
<dbReference type="SUPFAM" id="SSF82109">
    <property type="entry name" value="MIR domain"/>
    <property type="match status" value="1"/>
</dbReference>
<feature type="domain" description="MIR" evidence="4">
    <location>
        <begin position="90"/>
        <end position="142"/>
    </location>
</feature>
<dbReference type="OrthoDB" id="5588846at2759"/>
<keyword evidence="6" id="KW-1185">Reference proteome</keyword>
<dbReference type="GeneID" id="33567308"/>
<keyword evidence="1 3" id="KW-0732">Signal</keyword>
<feature type="signal peptide" evidence="3">
    <location>
        <begin position="1"/>
        <end position="20"/>
    </location>
</feature>
<dbReference type="InParanoid" id="A0A1Y2GDE8"/>
<dbReference type="Pfam" id="PF02815">
    <property type="entry name" value="MIR"/>
    <property type="match status" value="1"/>
</dbReference>
<evidence type="ECO:0000313" key="5">
    <source>
        <dbReference type="EMBL" id="ORZ06347.1"/>
    </source>
</evidence>
<evidence type="ECO:0000259" key="4">
    <source>
        <dbReference type="PROSITE" id="PS50919"/>
    </source>
</evidence>
<dbReference type="STRING" id="64571.A0A1Y2GDE8"/>
<reference evidence="5 6" key="1">
    <citation type="submission" date="2016-07" db="EMBL/GenBank/DDBJ databases">
        <title>Pervasive Adenine N6-methylation of Active Genes in Fungi.</title>
        <authorList>
            <consortium name="DOE Joint Genome Institute"/>
            <person name="Mondo S.J."/>
            <person name="Dannebaum R.O."/>
            <person name="Kuo R.C."/>
            <person name="Labutti K."/>
            <person name="Haridas S."/>
            <person name="Kuo A."/>
            <person name="Salamov A."/>
            <person name="Ahrendt S.R."/>
            <person name="Lipzen A."/>
            <person name="Sullivan W."/>
            <person name="Andreopoulos W.B."/>
            <person name="Clum A."/>
            <person name="Lindquist E."/>
            <person name="Daum C."/>
            <person name="Ramamoorthy G.K."/>
            <person name="Gryganskyi A."/>
            <person name="Culley D."/>
            <person name="Magnuson J.K."/>
            <person name="James T.Y."/>
            <person name="O'Malley M.A."/>
            <person name="Stajich J.E."/>
            <person name="Spatafora J.W."/>
            <person name="Visel A."/>
            <person name="Grigoriev I.V."/>
        </authorList>
    </citation>
    <scope>NUCLEOTIDE SEQUENCE [LARGE SCALE GENOMIC DNA]</scope>
    <source>
        <strain evidence="5 6">NRRL 3116</strain>
    </source>
</reference>
<evidence type="ECO:0000256" key="2">
    <source>
        <dbReference type="ARBA" id="ARBA00022737"/>
    </source>
</evidence>
<evidence type="ECO:0000256" key="1">
    <source>
        <dbReference type="ARBA" id="ARBA00022729"/>
    </source>
</evidence>
<gene>
    <name evidence="5" type="ORF">BCR41DRAFT_361112</name>
</gene>